<comment type="pathway">
    <text evidence="1">tRNA modification; 5-methoxycarbonylmethyl-2-thiouridine-tRNA biosynthesis.</text>
</comment>
<proteinExistence type="inferred from homology"/>
<dbReference type="PANTHER" id="PTHR16184:SF6">
    <property type="entry name" value="ELONGATOR COMPLEX PROTEIN 6"/>
    <property type="match status" value="1"/>
</dbReference>
<reference evidence="4" key="1">
    <citation type="submission" date="2023-01" db="EMBL/GenBank/DDBJ databases">
        <title>Genome assembly of the deep-sea coral Lophelia pertusa.</title>
        <authorList>
            <person name="Herrera S."/>
            <person name="Cordes E."/>
        </authorList>
    </citation>
    <scope>NUCLEOTIDE SEQUENCE</scope>
    <source>
        <strain evidence="4">USNM1676648</strain>
        <tissue evidence="4">Polyp</tissue>
    </source>
</reference>
<evidence type="ECO:0000256" key="2">
    <source>
        <dbReference type="ARBA" id="ARBA00008837"/>
    </source>
</evidence>
<evidence type="ECO:0000256" key="3">
    <source>
        <dbReference type="ARBA" id="ARBA00020263"/>
    </source>
</evidence>
<evidence type="ECO:0000256" key="1">
    <source>
        <dbReference type="ARBA" id="ARBA00005043"/>
    </source>
</evidence>
<organism evidence="4 5">
    <name type="scientific">Desmophyllum pertusum</name>
    <dbReference type="NCBI Taxonomy" id="174260"/>
    <lineage>
        <taxon>Eukaryota</taxon>
        <taxon>Metazoa</taxon>
        <taxon>Cnidaria</taxon>
        <taxon>Anthozoa</taxon>
        <taxon>Hexacorallia</taxon>
        <taxon>Scleractinia</taxon>
        <taxon>Caryophylliina</taxon>
        <taxon>Caryophylliidae</taxon>
        <taxon>Desmophyllum</taxon>
    </lineage>
</organism>
<dbReference type="InterPro" id="IPR018627">
    <property type="entry name" value="ELP6"/>
</dbReference>
<keyword evidence="5" id="KW-1185">Reference proteome</keyword>
<sequence length="302" mass="33904">MFADLNALTDFSEKCPPKRKFLLISDSQNDGSFLIHHFLALYIKGGFKVFFVALVQSFSHYNIVAQKLGANLSSACESGQVTFLDGLKLVSEGLNDKSKQEYSFEKPQTTVSDNNGDDSNPFLNVSNQNFTLQPLYNRIKSSLGKETKPCLLLIDDVTALLSIGIHVQEVISFIHYCSVMMCSSPTTLDGCLVTLAHNDSDVDDEESLLLWKQLCYVAHMEFHVKGLSSGYCKDVHGQLTITHRDQNSIKHSSKVVQYKIHEKMSLALHRECPRLFFSAEEIMNGRQNDCTITALRWCFSGL</sequence>
<comment type="caution">
    <text evidence="4">The sequence shown here is derived from an EMBL/GenBank/DDBJ whole genome shotgun (WGS) entry which is preliminary data.</text>
</comment>
<dbReference type="AlphaFoldDB" id="A0A9W9ZMM4"/>
<evidence type="ECO:0000313" key="5">
    <source>
        <dbReference type="Proteomes" id="UP001163046"/>
    </source>
</evidence>
<gene>
    <name evidence="4" type="primary">ELP6_1</name>
    <name evidence="4" type="ORF">OS493_026234</name>
</gene>
<protein>
    <recommendedName>
        <fullName evidence="3">Elongator complex protein 6</fullName>
    </recommendedName>
</protein>
<evidence type="ECO:0000313" key="4">
    <source>
        <dbReference type="EMBL" id="KAJ7383704.1"/>
    </source>
</evidence>
<dbReference type="GO" id="GO:0033588">
    <property type="term" value="C:elongator holoenzyme complex"/>
    <property type="evidence" value="ECO:0007669"/>
    <property type="project" value="InterPro"/>
</dbReference>
<accession>A0A9W9ZMM4</accession>
<dbReference type="OrthoDB" id="9995306at2759"/>
<dbReference type="Pfam" id="PF09807">
    <property type="entry name" value="ELP6"/>
    <property type="match status" value="1"/>
</dbReference>
<dbReference type="Proteomes" id="UP001163046">
    <property type="component" value="Unassembled WGS sequence"/>
</dbReference>
<dbReference type="InterPro" id="IPR027417">
    <property type="entry name" value="P-loop_NTPase"/>
</dbReference>
<dbReference type="SUPFAM" id="SSF52540">
    <property type="entry name" value="P-loop containing nucleoside triphosphate hydrolases"/>
    <property type="match status" value="1"/>
</dbReference>
<dbReference type="Gene3D" id="3.40.50.300">
    <property type="entry name" value="P-loop containing nucleotide triphosphate hydrolases"/>
    <property type="match status" value="1"/>
</dbReference>
<dbReference type="CDD" id="cd19495">
    <property type="entry name" value="Elp6"/>
    <property type="match status" value="1"/>
</dbReference>
<name>A0A9W9ZMM4_9CNID</name>
<dbReference type="PANTHER" id="PTHR16184">
    <property type="entry name" value="ELONGATOR COMPLEX PROTEIN 6"/>
    <property type="match status" value="1"/>
</dbReference>
<dbReference type="EMBL" id="MU825895">
    <property type="protein sequence ID" value="KAJ7383704.1"/>
    <property type="molecule type" value="Genomic_DNA"/>
</dbReference>
<dbReference type="GO" id="GO:0002098">
    <property type="term" value="P:tRNA wobble uridine modification"/>
    <property type="evidence" value="ECO:0007669"/>
    <property type="project" value="InterPro"/>
</dbReference>
<comment type="similarity">
    <text evidence="2">Belongs to the ELP6 family.</text>
</comment>